<protein>
    <recommendedName>
        <fullName evidence="2">DUF7330 domain-containing protein</fullName>
    </recommendedName>
</protein>
<comment type="caution">
    <text evidence="3">The sequence shown here is derived from an EMBL/GenBank/DDBJ whole genome shotgun (WGS) entry which is preliminary data.</text>
</comment>
<organism evidence="3 4">
    <name type="scientific">Cristinia sonorae</name>
    <dbReference type="NCBI Taxonomy" id="1940300"/>
    <lineage>
        <taxon>Eukaryota</taxon>
        <taxon>Fungi</taxon>
        <taxon>Dikarya</taxon>
        <taxon>Basidiomycota</taxon>
        <taxon>Agaricomycotina</taxon>
        <taxon>Agaricomycetes</taxon>
        <taxon>Agaricomycetidae</taxon>
        <taxon>Agaricales</taxon>
        <taxon>Pleurotineae</taxon>
        <taxon>Stephanosporaceae</taxon>
        <taxon>Cristinia</taxon>
    </lineage>
</organism>
<keyword evidence="4" id="KW-1185">Reference proteome</keyword>
<gene>
    <name evidence="3" type="ORF">BXZ70DRAFT_934603</name>
</gene>
<feature type="compositionally biased region" description="Polar residues" evidence="1">
    <location>
        <begin position="37"/>
        <end position="50"/>
    </location>
</feature>
<dbReference type="OrthoDB" id="2593559at2759"/>
<dbReference type="Pfam" id="PF24016">
    <property type="entry name" value="DUF7330"/>
    <property type="match status" value="1"/>
</dbReference>
<feature type="region of interest" description="Disordered" evidence="1">
    <location>
        <begin position="1"/>
        <end position="50"/>
    </location>
</feature>
<dbReference type="Proteomes" id="UP000813824">
    <property type="component" value="Unassembled WGS sequence"/>
</dbReference>
<proteinExistence type="predicted"/>
<feature type="domain" description="DUF7330" evidence="2">
    <location>
        <begin position="56"/>
        <end position="246"/>
    </location>
</feature>
<evidence type="ECO:0000259" key="2">
    <source>
        <dbReference type="Pfam" id="PF24016"/>
    </source>
</evidence>
<dbReference type="EMBL" id="JAEVFJ010000013">
    <property type="protein sequence ID" value="KAH8101135.1"/>
    <property type="molecule type" value="Genomic_DNA"/>
</dbReference>
<dbReference type="InterPro" id="IPR055754">
    <property type="entry name" value="DUF7330"/>
</dbReference>
<feature type="compositionally biased region" description="Low complexity" evidence="1">
    <location>
        <begin position="23"/>
        <end position="35"/>
    </location>
</feature>
<evidence type="ECO:0000313" key="4">
    <source>
        <dbReference type="Proteomes" id="UP000813824"/>
    </source>
</evidence>
<sequence length="273" mass="29979">MLDSKKPLQESPPPYAQLHREPGSSTTLGSSSRLTPQRATSSGNSVLNPATPQYVNRFTLHTKHNHLSGYFVVDPSLEREEKLVRARAPQNSKNRKYFDKKQRIVPNAVFSSRRGDITLNLVISEAAAPGQRSYIQTQSSSGTIYATLSDLPPKNNICFEATTKKGNIIVLIPPNFYGGLHFRSSHAQKENAVTFLPEFAKSARLVHGSDKDTFVLFGSSDLVAMDPKTKSVDLCLLTTGSGHITVGITGLDYYEEPKVPVGFWKRLFGGGKA</sequence>
<evidence type="ECO:0000256" key="1">
    <source>
        <dbReference type="SAM" id="MobiDB-lite"/>
    </source>
</evidence>
<reference evidence="3" key="1">
    <citation type="journal article" date="2021" name="New Phytol.">
        <title>Evolutionary innovations through gain and loss of genes in the ectomycorrhizal Boletales.</title>
        <authorList>
            <person name="Wu G."/>
            <person name="Miyauchi S."/>
            <person name="Morin E."/>
            <person name="Kuo A."/>
            <person name="Drula E."/>
            <person name="Varga T."/>
            <person name="Kohler A."/>
            <person name="Feng B."/>
            <person name="Cao Y."/>
            <person name="Lipzen A."/>
            <person name="Daum C."/>
            <person name="Hundley H."/>
            <person name="Pangilinan J."/>
            <person name="Johnson J."/>
            <person name="Barry K."/>
            <person name="LaButti K."/>
            <person name="Ng V."/>
            <person name="Ahrendt S."/>
            <person name="Min B."/>
            <person name="Choi I.G."/>
            <person name="Park H."/>
            <person name="Plett J.M."/>
            <person name="Magnuson J."/>
            <person name="Spatafora J.W."/>
            <person name="Nagy L.G."/>
            <person name="Henrissat B."/>
            <person name="Grigoriev I.V."/>
            <person name="Yang Z.L."/>
            <person name="Xu J."/>
            <person name="Martin F.M."/>
        </authorList>
    </citation>
    <scope>NUCLEOTIDE SEQUENCE</scope>
    <source>
        <strain evidence="3">KKN 215</strain>
    </source>
</reference>
<evidence type="ECO:0000313" key="3">
    <source>
        <dbReference type="EMBL" id="KAH8101135.1"/>
    </source>
</evidence>
<name>A0A8K0XQW1_9AGAR</name>
<accession>A0A8K0XQW1</accession>
<dbReference type="AlphaFoldDB" id="A0A8K0XQW1"/>